<dbReference type="Pfam" id="PF12430">
    <property type="entry name" value="ABA_GPCR"/>
    <property type="match status" value="1"/>
</dbReference>
<dbReference type="PANTHER" id="PTHR15948:SF0">
    <property type="entry name" value="GOLGI PH REGULATOR A-RELATED"/>
    <property type="match status" value="1"/>
</dbReference>
<feature type="transmembrane region" description="Helical" evidence="3">
    <location>
        <begin position="120"/>
        <end position="141"/>
    </location>
</feature>
<feature type="domain" description="Abscisic acid G-protein coupled receptor-like" evidence="4">
    <location>
        <begin position="55"/>
        <end position="226"/>
    </location>
</feature>
<evidence type="ECO:0000259" key="4">
    <source>
        <dbReference type="Pfam" id="PF12430"/>
    </source>
</evidence>
<sequence length="348" mass="36295">GGIRLGGLLCWGPPTTPADTIRVLEAEVASLESLHKTLAVELSELRAERARALVSRTLAGHCRNALGYATSAYCVYKMYTSLKALLVGEEDLRGDTVGRALGCLLRRVTHGSLHPDEALLSQYVSLAFIGGISAMSLRGFLKNLRKLFSLRLVRGAGTASGLVLLLSEVTGCYAVSSLLLVRRNVPAGYRGHMDAAMGGQLDFQFFHRWFNGLFLASALLTLLLLYGQYQAHRYDPLQLLPVHTSSGGGGGGGGGSTAGLLARAASLSSLGAAAAGTGAASNGHHQLHHANLHLGTGGDGSSSSKANGERRSASSSSSSSSTFGWRSAFSTSAAYFKGTRGRSGNTGK</sequence>
<gene>
    <name evidence="5" type="ORF">Agub_g9572</name>
</gene>
<keyword evidence="3" id="KW-0472">Membrane</keyword>
<dbReference type="GO" id="GO:0010427">
    <property type="term" value="F:abscisic acid binding"/>
    <property type="evidence" value="ECO:0007669"/>
    <property type="project" value="TreeGrafter"/>
</dbReference>
<feature type="coiled-coil region" evidence="1">
    <location>
        <begin position="21"/>
        <end position="48"/>
    </location>
</feature>
<evidence type="ECO:0000313" key="5">
    <source>
        <dbReference type="EMBL" id="GFR47798.1"/>
    </source>
</evidence>
<evidence type="ECO:0000256" key="2">
    <source>
        <dbReference type="SAM" id="MobiDB-lite"/>
    </source>
</evidence>
<feature type="non-terminal residue" evidence="5">
    <location>
        <position position="1"/>
    </location>
</feature>
<dbReference type="Proteomes" id="UP001054857">
    <property type="component" value="Unassembled WGS sequence"/>
</dbReference>
<evidence type="ECO:0000256" key="3">
    <source>
        <dbReference type="SAM" id="Phobius"/>
    </source>
</evidence>
<feature type="transmembrane region" description="Helical" evidence="3">
    <location>
        <begin position="209"/>
        <end position="227"/>
    </location>
</feature>
<feature type="region of interest" description="Disordered" evidence="2">
    <location>
        <begin position="290"/>
        <end position="324"/>
    </location>
</feature>
<name>A0AAD3DW98_9CHLO</name>
<dbReference type="PANTHER" id="PTHR15948">
    <property type="entry name" value="G-PROTEIN COUPLED RECEPTOR 89-RELATED"/>
    <property type="match status" value="1"/>
</dbReference>
<proteinExistence type="predicted"/>
<keyword evidence="3" id="KW-0812">Transmembrane</keyword>
<reference evidence="5 6" key="1">
    <citation type="journal article" date="2021" name="Sci. Rep.">
        <title>Genome sequencing of the multicellular alga Astrephomene provides insights into convergent evolution of germ-soma differentiation.</title>
        <authorList>
            <person name="Yamashita S."/>
            <person name="Yamamoto K."/>
            <person name="Matsuzaki R."/>
            <person name="Suzuki S."/>
            <person name="Yamaguchi H."/>
            <person name="Hirooka S."/>
            <person name="Minakuchi Y."/>
            <person name="Miyagishima S."/>
            <person name="Kawachi M."/>
            <person name="Toyoda A."/>
            <person name="Nozaki H."/>
        </authorList>
    </citation>
    <scope>NUCLEOTIDE SEQUENCE [LARGE SCALE GENOMIC DNA]</scope>
    <source>
        <strain evidence="5 6">NIES-4017</strain>
    </source>
</reference>
<dbReference type="GO" id="GO:0009737">
    <property type="term" value="P:response to abscisic acid"/>
    <property type="evidence" value="ECO:0007669"/>
    <property type="project" value="TreeGrafter"/>
</dbReference>
<protein>
    <recommendedName>
        <fullName evidence="4">Abscisic acid G-protein coupled receptor-like domain-containing protein</fullName>
    </recommendedName>
</protein>
<dbReference type="EMBL" id="BMAR01000020">
    <property type="protein sequence ID" value="GFR47798.1"/>
    <property type="molecule type" value="Genomic_DNA"/>
</dbReference>
<evidence type="ECO:0000313" key="6">
    <source>
        <dbReference type="Proteomes" id="UP001054857"/>
    </source>
</evidence>
<evidence type="ECO:0000256" key="1">
    <source>
        <dbReference type="SAM" id="Coils"/>
    </source>
</evidence>
<dbReference type="InterPro" id="IPR025969">
    <property type="entry name" value="ABA_GPCR_dom"/>
</dbReference>
<accession>A0AAD3DW98</accession>
<keyword evidence="6" id="KW-1185">Reference proteome</keyword>
<keyword evidence="3" id="KW-1133">Transmembrane helix</keyword>
<keyword evidence="1" id="KW-0175">Coiled coil</keyword>
<organism evidence="5 6">
    <name type="scientific">Astrephomene gubernaculifera</name>
    <dbReference type="NCBI Taxonomy" id="47775"/>
    <lineage>
        <taxon>Eukaryota</taxon>
        <taxon>Viridiplantae</taxon>
        <taxon>Chlorophyta</taxon>
        <taxon>core chlorophytes</taxon>
        <taxon>Chlorophyceae</taxon>
        <taxon>CS clade</taxon>
        <taxon>Chlamydomonadales</taxon>
        <taxon>Astrephomenaceae</taxon>
        <taxon>Astrephomene</taxon>
    </lineage>
</organism>
<dbReference type="AlphaFoldDB" id="A0AAD3DW98"/>
<comment type="caution">
    <text evidence="5">The sequence shown here is derived from an EMBL/GenBank/DDBJ whole genome shotgun (WGS) entry which is preliminary data.</text>
</comment>
<dbReference type="InterPro" id="IPR015672">
    <property type="entry name" value="GPHR/GTG"/>
</dbReference>
<feature type="transmembrane region" description="Helical" evidence="3">
    <location>
        <begin position="162"/>
        <end position="181"/>
    </location>
</feature>